<dbReference type="OrthoDB" id="9810662at2"/>
<dbReference type="Pfam" id="PF00482">
    <property type="entry name" value="T2SSF"/>
    <property type="match status" value="1"/>
</dbReference>
<dbReference type="PANTHER" id="PTHR35007">
    <property type="entry name" value="INTEGRAL MEMBRANE PROTEIN-RELATED"/>
    <property type="match status" value="1"/>
</dbReference>
<accession>A0A4Q1VNE6</accession>
<keyword evidence="5 6" id="KW-0472">Membrane</keyword>
<evidence type="ECO:0000256" key="4">
    <source>
        <dbReference type="ARBA" id="ARBA00022989"/>
    </source>
</evidence>
<evidence type="ECO:0000256" key="1">
    <source>
        <dbReference type="ARBA" id="ARBA00004651"/>
    </source>
</evidence>
<comment type="caution">
    <text evidence="8">The sequence shown here is derived from an EMBL/GenBank/DDBJ whole genome shotgun (WGS) entry which is preliminary data.</text>
</comment>
<feature type="transmembrane region" description="Helical" evidence="6">
    <location>
        <begin position="271"/>
        <end position="294"/>
    </location>
</feature>
<feature type="domain" description="Type II secretion system protein GspF" evidence="7">
    <location>
        <begin position="160"/>
        <end position="285"/>
    </location>
</feature>
<dbReference type="PANTHER" id="PTHR35007:SF2">
    <property type="entry name" value="PILUS ASSEMBLE PROTEIN"/>
    <property type="match status" value="1"/>
</dbReference>
<organism evidence="8 9">
    <name type="scientific">Bradyrhizobium betae</name>
    <dbReference type="NCBI Taxonomy" id="244734"/>
    <lineage>
        <taxon>Bacteria</taxon>
        <taxon>Pseudomonadati</taxon>
        <taxon>Pseudomonadota</taxon>
        <taxon>Alphaproteobacteria</taxon>
        <taxon>Hyphomicrobiales</taxon>
        <taxon>Nitrobacteraceae</taxon>
        <taxon>Bradyrhizobium</taxon>
    </lineage>
</organism>
<gene>
    <name evidence="8" type="ORF">B5V03_01025</name>
</gene>
<evidence type="ECO:0000256" key="3">
    <source>
        <dbReference type="ARBA" id="ARBA00022692"/>
    </source>
</evidence>
<protein>
    <submittedName>
        <fullName evidence="8">Pilus assembly protein TadC</fullName>
    </submittedName>
</protein>
<dbReference type="RefSeq" id="WP_129267420.1">
    <property type="nucleotide sequence ID" value="NZ_MZXW01000004.1"/>
</dbReference>
<sequence length="303" mass="33323">MTVGLSLVALAVALATATFVLIIHEIHIRALNIRVANAVMGVPTRSAPLQDMIGWLSSLGTRYRRFYSAENLDQLRAIVQSSGLNPHRTVSIWIGIKTVSMFLFPIIALFVAQLFGKPLTDVLIFSLIGVVLGIMGPRLVLLVLTRRFNAGIRRGTPDMIDLLVVCSEAGMGLESALERVAEEMKQTDPAMARVLYGLLDDLRILPNRSEAFEKLGSTSEGLRRFGTMVSQSLQYGTPLGQALRAIAADLRRERITKLEERAHKLGAKLTIPMVLFMLPAMFIILGGSPFLHLVRTFSNIGMK</sequence>
<proteinExistence type="predicted"/>
<keyword evidence="3 6" id="KW-0812">Transmembrane</keyword>
<evidence type="ECO:0000256" key="5">
    <source>
        <dbReference type="ARBA" id="ARBA00023136"/>
    </source>
</evidence>
<name>A0A4Q1VNE6_9BRAD</name>
<dbReference type="Proteomes" id="UP000290819">
    <property type="component" value="Unassembled WGS sequence"/>
</dbReference>
<dbReference type="AlphaFoldDB" id="A0A4Q1VNE6"/>
<feature type="transmembrane region" description="Helical" evidence="6">
    <location>
        <begin position="122"/>
        <end position="144"/>
    </location>
</feature>
<evidence type="ECO:0000313" key="8">
    <source>
        <dbReference type="EMBL" id="RXT54078.1"/>
    </source>
</evidence>
<feature type="transmembrane region" description="Helical" evidence="6">
    <location>
        <begin position="6"/>
        <end position="24"/>
    </location>
</feature>
<evidence type="ECO:0000256" key="2">
    <source>
        <dbReference type="ARBA" id="ARBA00022475"/>
    </source>
</evidence>
<keyword evidence="4 6" id="KW-1133">Transmembrane helix</keyword>
<dbReference type="GO" id="GO:0005886">
    <property type="term" value="C:plasma membrane"/>
    <property type="evidence" value="ECO:0007669"/>
    <property type="project" value="UniProtKB-SubCell"/>
</dbReference>
<feature type="transmembrane region" description="Helical" evidence="6">
    <location>
        <begin position="90"/>
        <end position="116"/>
    </location>
</feature>
<evidence type="ECO:0000259" key="7">
    <source>
        <dbReference type="Pfam" id="PF00482"/>
    </source>
</evidence>
<dbReference type="EMBL" id="MZXW01000004">
    <property type="protein sequence ID" value="RXT54078.1"/>
    <property type="molecule type" value="Genomic_DNA"/>
</dbReference>
<keyword evidence="9" id="KW-1185">Reference proteome</keyword>
<reference evidence="8 9" key="1">
    <citation type="submission" date="2017-03" db="EMBL/GenBank/DDBJ databases">
        <authorList>
            <person name="Safronova V.I."/>
            <person name="Sazanova A.L."/>
            <person name="Chirak E.R."/>
        </authorList>
    </citation>
    <scope>NUCLEOTIDE SEQUENCE [LARGE SCALE GENOMIC DNA]</scope>
    <source>
        <strain evidence="8 9">Opo-243</strain>
    </source>
</reference>
<comment type="subcellular location">
    <subcellularLocation>
        <location evidence="1">Cell membrane</location>
        <topology evidence="1">Multi-pass membrane protein</topology>
    </subcellularLocation>
</comment>
<keyword evidence="2" id="KW-1003">Cell membrane</keyword>
<dbReference type="InterPro" id="IPR018076">
    <property type="entry name" value="T2SS_GspF_dom"/>
</dbReference>
<evidence type="ECO:0000256" key="6">
    <source>
        <dbReference type="SAM" id="Phobius"/>
    </source>
</evidence>
<evidence type="ECO:0000313" key="9">
    <source>
        <dbReference type="Proteomes" id="UP000290819"/>
    </source>
</evidence>